<accession>L2FJX4</accession>
<feature type="region of interest" description="Disordered" evidence="1">
    <location>
        <begin position="121"/>
        <end position="169"/>
    </location>
</feature>
<gene>
    <name evidence="2" type="ORF">CGGC5_12314</name>
</gene>
<organism evidence="2">
    <name type="scientific">Colletotrichum fructicola (strain Nara gc5)</name>
    <name type="common">Anthracnose fungus</name>
    <name type="synonym">Colletotrichum gloeosporioides (strain Nara gc5)</name>
    <dbReference type="NCBI Taxonomy" id="1213859"/>
    <lineage>
        <taxon>Eukaryota</taxon>
        <taxon>Fungi</taxon>
        <taxon>Dikarya</taxon>
        <taxon>Ascomycota</taxon>
        <taxon>Pezizomycotina</taxon>
        <taxon>Sordariomycetes</taxon>
        <taxon>Hypocreomycetidae</taxon>
        <taxon>Glomerellales</taxon>
        <taxon>Glomerellaceae</taxon>
        <taxon>Colletotrichum</taxon>
        <taxon>Colletotrichum gloeosporioides species complex</taxon>
    </lineage>
</organism>
<feature type="compositionally biased region" description="Basic and acidic residues" evidence="1">
    <location>
        <begin position="57"/>
        <end position="66"/>
    </location>
</feature>
<sequence>MEPLKFGIPGWDSRCPSRSKRHGTRYPDSDKPLPTRPGTSGTENLLRTNRRQASDNYQRERAERTYRAKKRATAARADLSDAKTHYAECFKHLTRGLAVTFSAVKSLPYVFDEKHEAARQKAEAKKKQRALEKKKKLEEKLARENAAAEGETPAEDAAAEDAPAEENAA</sequence>
<dbReference type="AlphaFoldDB" id="L2FJX4"/>
<feature type="region of interest" description="Disordered" evidence="1">
    <location>
        <begin position="1"/>
        <end position="79"/>
    </location>
</feature>
<evidence type="ECO:0000313" key="2">
    <source>
        <dbReference type="EMBL" id="ELA26714.1"/>
    </source>
</evidence>
<feature type="compositionally biased region" description="Basic and acidic residues" evidence="1">
    <location>
        <begin position="121"/>
        <end position="143"/>
    </location>
</feature>
<feature type="compositionally biased region" description="Acidic residues" evidence="1">
    <location>
        <begin position="152"/>
        <end position="169"/>
    </location>
</feature>
<protein>
    <submittedName>
        <fullName evidence="2">Uncharacterized protein</fullName>
    </submittedName>
</protein>
<feature type="compositionally biased region" description="Polar residues" evidence="1">
    <location>
        <begin position="37"/>
        <end position="47"/>
    </location>
</feature>
<reference evidence="2" key="1">
    <citation type="submission" date="2012-08" db="EMBL/GenBank/DDBJ databases">
        <title>Genome analysis of Colletotrichum orbiculare and Colletotrichum fructicola.</title>
        <authorList>
            <person name="Gan P.H.P."/>
            <person name="Ikeda K."/>
            <person name="Irieda H."/>
            <person name="Narusaka M."/>
            <person name="O'Connell R.J."/>
            <person name="Narusaka Y."/>
            <person name="Takano Y."/>
            <person name="Kubo Y."/>
            <person name="Shirasu K."/>
        </authorList>
    </citation>
    <scope>NUCLEOTIDE SEQUENCE</scope>
    <source>
        <strain evidence="2">Nara gc5</strain>
    </source>
</reference>
<evidence type="ECO:0000256" key="1">
    <source>
        <dbReference type="SAM" id="MobiDB-lite"/>
    </source>
</evidence>
<proteinExistence type="predicted"/>
<dbReference type="EMBL" id="KB021030">
    <property type="protein sequence ID" value="ELA26714.1"/>
    <property type="molecule type" value="Genomic_DNA"/>
</dbReference>
<name>L2FJX4_COLFN</name>
<dbReference type="HOGENOM" id="CLU_122516_1_0_1"/>